<sequence length="105" mass="11727">MDCTAAPQVIEHLKEQLNFTPFDTRWVPQSARYVVLGQYPRATGCIRVCQLNKGKSEKLAETEQPKGFKCGTFGASSIEDRHLATGDYAGGLAIWDLENLKKPVW</sequence>
<dbReference type="OrthoDB" id="10248252at2759"/>
<protein>
    <submittedName>
        <fullName evidence="1">Wdr92 protein</fullName>
    </submittedName>
</protein>
<gene>
    <name evidence="1" type="primary">wdr92</name>
    <name evidence="1" type="ORF">SNEC2469_LOCUS15664</name>
</gene>
<dbReference type="EMBL" id="CAJNJA010025489">
    <property type="protein sequence ID" value="CAE7544155.1"/>
    <property type="molecule type" value="Genomic_DNA"/>
</dbReference>
<dbReference type="Proteomes" id="UP000601435">
    <property type="component" value="Unassembled WGS sequence"/>
</dbReference>
<comment type="caution">
    <text evidence="1">The sequence shown here is derived from an EMBL/GenBank/DDBJ whole genome shotgun (WGS) entry which is preliminary data.</text>
</comment>
<organism evidence="1 2">
    <name type="scientific">Symbiodinium necroappetens</name>
    <dbReference type="NCBI Taxonomy" id="1628268"/>
    <lineage>
        <taxon>Eukaryota</taxon>
        <taxon>Sar</taxon>
        <taxon>Alveolata</taxon>
        <taxon>Dinophyceae</taxon>
        <taxon>Suessiales</taxon>
        <taxon>Symbiodiniaceae</taxon>
        <taxon>Symbiodinium</taxon>
    </lineage>
</organism>
<dbReference type="AlphaFoldDB" id="A0A812TQE6"/>
<dbReference type="Gene3D" id="2.130.10.10">
    <property type="entry name" value="YVTN repeat-like/Quinoprotein amine dehydrogenase"/>
    <property type="match status" value="1"/>
</dbReference>
<proteinExistence type="predicted"/>
<feature type="non-terminal residue" evidence="1">
    <location>
        <position position="1"/>
    </location>
</feature>
<dbReference type="InterPro" id="IPR011044">
    <property type="entry name" value="Quino_amine_DH_bsu"/>
</dbReference>
<evidence type="ECO:0000313" key="2">
    <source>
        <dbReference type="Proteomes" id="UP000601435"/>
    </source>
</evidence>
<accession>A0A812TQE6</accession>
<keyword evidence="2" id="KW-1185">Reference proteome</keyword>
<dbReference type="InterPro" id="IPR015943">
    <property type="entry name" value="WD40/YVTN_repeat-like_dom_sf"/>
</dbReference>
<reference evidence="1" key="1">
    <citation type="submission" date="2021-02" db="EMBL/GenBank/DDBJ databases">
        <authorList>
            <person name="Dougan E. K."/>
            <person name="Rhodes N."/>
            <person name="Thang M."/>
            <person name="Chan C."/>
        </authorList>
    </citation>
    <scope>NUCLEOTIDE SEQUENCE</scope>
</reference>
<evidence type="ECO:0000313" key="1">
    <source>
        <dbReference type="EMBL" id="CAE7544155.1"/>
    </source>
</evidence>
<dbReference type="SUPFAM" id="SSF50969">
    <property type="entry name" value="YVTN repeat-like/Quinoprotein amine dehydrogenase"/>
    <property type="match status" value="1"/>
</dbReference>
<name>A0A812TQE6_9DINO</name>